<keyword evidence="2" id="KW-0732">Signal</keyword>
<sequence length="254" mass="27576">MKTRSSLFFAMNSVASRTRWIGAGAVLALAAGCATGPNANPADPLEPFNRGVSRFNDAVDDAVLVPAATAYQNALPSMVRTGVNNFFNNIGDVWNLVNNVAQLKLQNSAETFMRLNVNTIFGLGGVLDVATEARLPRHEEDFGQTLGYWGVGSGPYVVLPLLGSSTLRDTAAKPLDMWGDPLGYVEDIPWRNSLTVLRVVDTRSQYLRASRLLGDAALDKYSFTRDAYLQRRRSQVYDGNPPDDGGGMDKGADK</sequence>
<evidence type="ECO:0000313" key="5">
    <source>
        <dbReference type="Proteomes" id="UP000281118"/>
    </source>
</evidence>
<accession>A0A433MLZ2</accession>
<comment type="similarity">
    <text evidence="1">Belongs to the MlaA family.</text>
</comment>
<organism evidence="4 5">
    <name type="scientific">Variovorax guangxiensis</name>
    <dbReference type="NCBI Taxonomy" id="1775474"/>
    <lineage>
        <taxon>Bacteria</taxon>
        <taxon>Pseudomonadati</taxon>
        <taxon>Pseudomonadota</taxon>
        <taxon>Betaproteobacteria</taxon>
        <taxon>Burkholderiales</taxon>
        <taxon>Comamonadaceae</taxon>
        <taxon>Variovorax</taxon>
    </lineage>
</organism>
<proteinExistence type="inferred from homology"/>
<dbReference type="AlphaFoldDB" id="A0A433MLZ2"/>
<dbReference type="PROSITE" id="PS51257">
    <property type="entry name" value="PROKAR_LIPOPROTEIN"/>
    <property type="match status" value="1"/>
</dbReference>
<dbReference type="GO" id="GO:0016020">
    <property type="term" value="C:membrane"/>
    <property type="evidence" value="ECO:0007669"/>
    <property type="project" value="InterPro"/>
</dbReference>
<dbReference type="Proteomes" id="UP000281118">
    <property type="component" value="Unassembled WGS sequence"/>
</dbReference>
<dbReference type="PANTHER" id="PTHR30035">
    <property type="entry name" value="LIPOPROTEIN VACJ-RELATED"/>
    <property type="match status" value="1"/>
</dbReference>
<dbReference type="OrthoDB" id="9785326at2"/>
<comment type="caution">
    <text evidence="4">The sequence shown here is derived from an EMBL/GenBank/DDBJ whole genome shotgun (WGS) entry which is preliminary data.</text>
</comment>
<feature type="region of interest" description="Disordered" evidence="3">
    <location>
        <begin position="232"/>
        <end position="254"/>
    </location>
</feature>
<evidence type="ECO:0000256" key="2">
    <source>
        <dbReference type="ARBA" id="ARBA00022729"/>
    </source>
</evidence>
<dbReference type="PRINTS" id="PR01805">
    <property type="entry name" value="VACJLIPOPROT"/>
</dbReference>
<dbReference type="GO" id="GO:0120010">
    <property type="term" value="P:intermembrane phospholipid transfer"/>
    <property type="evidence" value="ECO:0007669"/>
    <property type="project" value="TreeGrafter"/>
</dbReference>
<feature type="compositionally biased region" description="Gly residues" evidence="3">
    <location>
        <begin position="244"/>
        <end position="254"/>
    </location>
</feature>
<keyword evidence="4" id="KW-0449">Lipoprotein</keyword>
<dbReference type="PANTHER" id="PTHR30035:SF3">
    <property type="entry name" value="INTERMEMBRANE PHOSPHOLIPID TRANSPORT SYSTEM LIPOPROTEIN MLAA"/>
    <property type="match status" value="1"/>
</dbReference>
<dbReference type="InterPro" id="IPR007428">
    <property type="entry name" value="MlaA"/>
</dbReference>
<reference evidence="4 5" key="1">
    <citation type="submission" date="2018-12" db="EMBL/GenBank/DDBJ databases">
        <title>The genome sequences of Variovorax guangxiensis DSM 27352.</title>
        <authorList>
            <person name="Gao J."/>
            <person name="Sun J."/>
        </authorList>
    </citation>
    <scope>NUCLEOTIDE SEQUENCE [LARGE SCALE GENOMIC DNA]</scope>
    <source>
        <strain evidence="4 5">DSM 27352</strain>
    </source>
</reference>
<dbReference type="Pfam" id="PF04333">
    <property type="entry name" value="MlaA"/>
    <property type="match status" value="1"/>
</dbReference>
<protein>
    <submittedName>
        <fullName evidence="4">VacJ family lipoprotein</fullName>
    </submittedName>
</protein>
<gene>
    <name evidence="4" type="ORF">EJP67_17505</name>
</gene>
<evidence type="ECO:0000256" key="1">
    <source>
        <dbReference type="ARBA" id="ARBA00010634"/>
    </source>
</evidence>
<dbReference type="EMBL" id="RXFT01000007">
    <property type="protein sequence ID" value="RUR68858.1"/>
    <property type="molecule type" value="Genomic_DNA"/>
</dbReference>
<evidence type="ECO:0000256" key="3">
    <source>
        <dbReference type="SAM" id="MobiDB-lite"/>
    </source>
</evidence>
<evidence type="ECO:0000313" key="4">
    <source>
        <dbReference type="EMBL" id="RUR68858.1"/>
    </source>
</evidence>
<name>A0A433MLZ2_9BURK</name>